<accession>A0A4Q2SP89</accession>
<dbReference type="AlphaFoldDB" id="A0A4Q2SP89"/>
<dbReference type="Gene3D" id="3.90.1150.10">
    <property type="entry name" value="Aspartate Aminotransferase, domain 1"/>
    <property type="match status" value="1"/>
</dbReference>
<keyword evidence="4" id="KW-0032">Aminotransferase</keyword>
<dbReference type="PANTHER" id="PTHR30244">
    <property type="entry name" value="TRANSAMINASE"/>
    <property type="match status" value="1"/>
</dbReference>
<keyword evidence="5" id="KW-1185">Reference proteome</keyword>
<dbReference type="OrthoDB" id="9804264at2"/>
<dbReference type="EMBL" id="SDWV01000017">
    <property type="protein sequence ID" value="RYC07133.1"/>
    <property type="molecule type" value="Genomic_DNA"/>
</dbReference>
<comment type="similarity">
    <text evidence="2">Belongs to the DegT/DnrJ/EryC1 family.</text>
</comment>
<dbReference type="Proteomes" id="UP000291101">
    <property type="component" value="Unassembled WGS sequence"/>
</dbReference>
<evidence type="ECO:0000313" key="5">
    <source>
        <dbReference type="Proteomes" id="UP000291101"/>
    </source>
</evidence>
<dbReference type="GO" id="GO:0030170">
    <property type="term" value="F:pyridoxal phosphate binding"/>
    <property type="evidence" value="ECO:0007669"/>
    <property type="project" value="TreeGrafter"/>
</dbReference>
<organism evidence="4 5">
    <name type="scientific">Nocardioides zhouii</name>
    <dbReference type="NCBI Taxonomy" id="1168729"/>
    <lineage>
        <taxon>Bacteria</taxon>
        <taxon>Bacillati</taxon>
        <taxon>Actinomycetota</taxon>
        <taxon>Actinomycetes</taxon>
        <taxon>Propionibacteriales</taxon>
        <taxon>Nocardioidaceae</taxon>
        <taxon>Nocardioides</taxon>
    </lineage>
</organism>
<comment type="caution">
    <text evidence="4">The sequence shown here is derived from an EMBL/GenBank/DDBJ whole genome shotgun (WGS) entry which is preliminary data.</text>
</comment>
<dbReference type="InterPro" id="IPR015421">
    <property type="entry name" value="PyrdxlP-dep_Trfase_major"/>
</dbReference>
<sequence>MRRSVSPSPGSASCWASSTSSGRSSWTPPSPVGQPSRCCSRCSTVSSSCCCPCWASTSSAPSTRSAPSPRTTCPNGSRSDRAPRAARAARGRTEVRHDLCRCRPRRPPGHHPGPALAARAQGVLQRGSRRARALVVRRDVVRARRGRAAAPRQEHQLSRGPRGTRPRRGRVGHAPRRRGAARPGAARAEQLAVQHRPRARDPRRRGGPARRPRARAQAALGPGHDLGLAVRLRPAREVRRPPPLVDVDLPGHDARAVPGGAAGRPGGPHRARRRARRRSRPHPRVRARTRQREFRQPTCIRRGVAGHSGGVLRARQRRAGRPPWKEAALVTELPDVPFNLPSVEGRELDYVQDAVRGGHLASGGDFTRRTAELLAAETGAAEVLMTTSCTAALELSAMLLELQDGDTVIVPSFTFTSTGLAYARQGAGLVFCDIEPVTLGLDPAHLATLLDEHVRAVVIVHYAGIACDVEGIRAVLEQWPDVRLVEDNAHGLFGTWRDQPLGSLGRYATLSFHETKNFVCGEGGALLLNDPEDVDRARVLYDKGTNRHAFMLGQVDKYTWKDTGSSFGLSDVLAAYLLAQLEMREVIQGKRRALVTHYTAALAPYADELGFDLMRMPADRGSAHHMFYVLLDEHDRRNDVLELMRKSGVQATFHYQPLDASDAGRSFAVRETECPVSRDISGRLLRLPFWNNLTGPDLDRVTTSFLEASSATLENR</sequence>
<feature type="compositionally biased region" description="Basic and acidic residues" evidence="3">
    <location>
        <begin position="91"/>
        <end position="101"/>
    </location>
</feature>
<feature type="compositionally biased region" description="Basic residues" evidence="3">
    <location>
        <begin position="162"/>
        <end position="180"/>
    </location>
</feature>
<keyword evidence="4" id="KW-0808">Transferase</keyword>
<proteinExistence type="inferred from homology"/>
<feature type="compositionally biased region" description="Basic residues" evidence="3">
    <location>
        <begin position="195"/>
        <end position="214"/>
    </location>
</feature>
<evidence type="ECO:0000313" key="4">
    <source>
        <dbReference type="EMBL" id="RYC07133.1"/>
    </source>
</evidence>
<dbReference type="GO" id="GO:0000271">
    <property type="term" value="P:polysaccharide biosynthetic process"/>
    <property type="evidence" value="ECO:0007669"/>
    <property type="project" value="TreeGrafter"/>
</dbReference>
<evidence type="ECO:0000256" key="3">
    <source>
        <dbReference type="SAM" id="MobiDB-lite"/>
    </source>
</evidence>
<comment type="cofactor">
    <cofactor evidence="1">
        <name>pyridoxal 5'-phosphate</name>
        <dbReference type="ChEBI" id="CHEBI:597326"/>
    </cofactor>
</comment>
<protein>
    <submittedName>
        <fullName evidence="4">dTDP-4-amino-4,6-dideoxygalactose transaminase</fullName>
        <ecNumber evidence="4">2.6.1.59</ecNumber>
    </submittedName>
</protein>
<feature type="compositionally biased region" description="Basic residues" evidence="3">
    <location>
        <begin position="267"/>
        <end position="289"/>
    </location>
</feature>
<feature type="region of interest" description="Disordered" evidence="3">
    <location>
        <begin position="57"/>
        <end position="124"/>
    </location>
</feature>
<dbReference type="NCBIfam" id="NF008687">
    <property type="entry name" value="PRK11706.1"/>
    <property type="match status" value="1"/>
</dbReference>
<evidence type="ECO:0000256" key="1">
    <source>
        <dbReference type="ARBA" id="ARBA00001933"/>
    </source>
</evidence>
<gene>
    <name evidence="4" type="primary">rffA</name>
    <name evidence="4" type="ORF">EUA94_15650</name>
</gene>
<dbReference type="EC" id="2.6.1.59" evidence="4"/>
<dbReference type="Pfam" id="PF01041">
    <property type="entry name" value="DegT_DnrJ_EryC1"/>
    <property type="match status" value="1"/>
</dbReference>
<dbReference type="InterPro" id="IPR015422">
    <property type="entry name" value="PyrdxlP-dep_Trfase_small"/>
</dbReference>
<dbReference type="InterPro" id="IPR000653">
    <property type="entry name" value="DegT/StrS_aminotransferase"/>
</dbReference>
<dbReference type="PANTHER" id="PTHR30244:SF34">
    <property type="entry name" value="DTDP-4-AMINO-4,6-DIDEOXYGALACTOSE TRANSAMINASE"/>
    <property type="match status" value="1"/>
</dbReference>
<reference evidence="4 5" key="1">
    <citation type="submission" date="2019-01" db="EMBL/GenBank/DDBJ databases">
        <title>Novel species of Nocardioides.</title>
        <authorList>
            <person name="Liu Q."/>
            <person name="X Y.-H."/>
        </authorList>
    </citation>
    <scope>NUCLEOTIDE SEQUENCE [LARGE SCALE GENOMIC DNA]</scope>
    <source>
        <strain evidence="4 5">HLT2-9</strain>
    </source>
</reference>
<dbReference type="CDD" id="cd00616">
    <property type="entry name" value="AHBA_syn"/>
    <property type="match status" value="1"/>
</dbReference>
<keyword evidence="2" id="KW-0663">Pyridoxal phosphate</keyword>
<name>A0A4Q2SP89_9ACTN</name>
<feature type="region of interest" description="Disordered" evidence="3">
    <location>
        <begin position="1"/>
        <end position="37"/>
    </location>
</feature>
<dbReference type="GO" id="GO:0019180">
    <property type="term" value="F:dTDP-4-amino-4,6-dideoxygalactose transaminase activity"/>
    <property type="evidence" value="ECO:0007669"/>
    <property type="project" value="UniProtKB-EC"/>
</dbReference>
<feature type="region of interest" description="Disordered" evidence="3">
    <location>
        <begin position="143"/>
        <end position="292"/>
    </location>
</feature>
<dbReference type="SUPFAM" id="SSF53383">
    <property type="entry name" value="PLP-dependent transferases"/>
    <property type="match status" value="1"/>
</dbReference>
<evidence type="ECO:0000256" key="2">
    <source>
        <dbReference type="RuleBase" id="RU004508"/>
    </source>
</evidence>
<feature type="compositionally biased region" description="Low complexity" evidence="3">
    <location>
        <begin position="1"/>
        <end position="27"/>
    </location>
</feature>
<dbReference type="Gene3D" id="3.40.640.10">
    <property type="entry name" value="Type I PLP-dependent aspartate aminotransferase-like (Major domain)"/>
    <property type="match status" value="1"/>
</dbReference>
<dbReference type="InterPro" id="IPR015424">
    <property type="entry name" value="PyrdxlP-dep_Trfase"/>
</dbReference>
<feature type="compositionally biased region" description="Low complexity" evidence="3">
    <location>
        <begin position="57"/>
        <end position="72"/>
    </location>
</feature>